<dbReference type="KEGG" id="pnp:IJ22_33710"/>
<dbReference type="CDD" id="cd00158">
    <property type="entry name" value="RHOD"/>
    <property type="match status" value="1"/>
</dbReference>
<evidence type="ECO:0000313" key="2">
    <source>
        <dbReference type="EMBL" id="ALS23732.1"/>
    </source>
</evidence>
<dbReference type="Gene3D" id="3.40.250.10">
    <property type="entry name" value="Rhodanese-like domain"/>
    <property type="match status" value="1"/>
</dbReference>
<dbReference type="SUPFAM" id="SSF52821">
    <property type="entry name" value="Rhodanese/Cell cycle control phosphatase"/>
    <property type="match status" value="1"/>
</dbReference>
<dbReference type="Proteomes" id="UP000061660">
    <property type="component" value="Chromosome"/>
</dbReference>
<organism evidence="2 3">
    <name type="scientific">Paenibacillus naphthalenovorans</name>
    <dbReference type="NCBI Taxonomy" id="162209"/>
    <lineage>
        <taxon>Bacteria</taxon>
        <taxon>Bacillati</taxon>
        <taxon>Bacillota</taxon>
        <taxon>Bacilli</taxon>
        <taxon>Bacillales</taxon>
        <taxon>Paenibacillaceae</taxon>
        <taxon>Paenibacillus</taxon>
    </lineage>
</organism>
<evidence type="ECO:0000256" key="1">
    <source>
        <dbReference type="ARBA" id="ARBA00008984"/>
    </source>
</evidence>
<proteinExistence type="inferred from homology"/>
<accession>A0A0U2W5A0</accession>
<dbReference type="OrthoDB" id="9800872at2"/>
<reference evidence="3" key="1">
    <citation type="submission" date="2015-12" db="EMBL/GenBank/DDBJ databases">
        <title>Complete genome sequences of two moderately thermophilic Paenibacillus species.</title>
        <authorList>
            <person name="Butler R.III."/>
            <person name="Wang J."/>
            <person name="Stark B.C."/>
            <person name="Pombert J.-F."/>
        </authorList>
    </citation>
    <scope>NUCLEOTIDE SEQUENCE [LARGE SCALE GENOMIC DNA]</scope>
    <source>
        <strain evidence="3">32O-Y</strain>
    </source>
</reference>
<dbReference type="CDD" id="cd00291">
    <property type="entry name" value="SirA_YedF_YeeD"/>
    <property type="match status" value="1"/>
</dbReference>
<reference evidence="2 3" key="2">
    <citation type="journal article" date="2016" name="Genome Announc.">
        <title>Complete Genome Sequences of Two Interactive Moderate Thermophiles, Paenibacillus napthalenovorans 32O-Y and Paenibacillus sp. 32O-W.</title>
        <authorList>
            <person name="Butler R.R.III."/>
            <person name="Wang J."/>
            <person name="Stark B.C."/>
            <person name="Pombert J.F."/>
        </authorList>
    </citation>
    <scope>NUCLEOTIDE SEQUENCE [LARGE SCALE GENOMIC DNA]</scope>
    <source>
        <strain evidence="2 3">32O-Y</strain>
    </source>
</reference>
<dbReference type="PROSITE" id="PS01148">
    <property type="entry name" value="UPF0033"/>
    <property type="match status" value="1"/>
</dbReference>
<dbReference type="STRING" id="162209.IJ22_33710"/>
<dbReference type="PANTHER" id="PTHR33279:SF6">
    <property type="entry name" value="SULFUR CARRIER PROTEIN YEDF-RELATED"/>
    <property type="match status" value="1"/>
</dbReference>
<dbReference type="AlphaFoldDB" id="A0A0U2W5A0"/>
<dbReference type="RefSeq" id="WP_062409594.1">
    <property type="nucleotide sequence ID" value="NZ_BJCS01000010.1"/>
</dbReference>
<name>A0A0U2W5A0_9BACL</name>
<evidence type="ECO:0000313" key="3">
    <source>
        <dbReference type="Proteomes" id="UP000061660"/>
    </source>
</evidence>
<dbReference type="GO" id="GO:0016740">
    <property type="term" value="F:transferase activity"/>
    <property type="evidence" value="ECO:0007669"/>
    <property type="project" value="UniProtKB-KW"/>
</dbReference>
<keyword evidence="3" id="KW-1185">Reference proteome</keyword>
<dbReference type="EMBL" id="CP013652">
    <property type="protein sequence ID" value="ALS23732.1"/>
    <property type="molecule type" value="Genomic_DNA"/>
</dbReference>
<dbReference type="InterPro" id="IPR001455">
    <property type="entry name" value="TusA-like"/>
</dbReference>
<keyword evidence="2" id="KW-0808">Transferase</keyword>
<dbReference type="InterPro" id="IPR001763">
    <property type="entry name" value="Rhodanese-like_dom"/>
</dbReference>
<gene>
    <name evidence="2" type="ORF">IJ22_33710</name>
</gene>
<dbReference type="SUPFAM" id="SSF64307">
    <property type="entry name" value="SirA-like"/>
    <property type="match status" value="1"/>
</dbReference>
<dbReference type="Pfam" id="PF01206">
    <property type="entry name" value="TusA"/>
    <property type="match status" value="1"/>
</dbReference>
<dbReference type="InterPro" id="IPR036873">
    <property type="entry name" value="Rhodanese-like_dom_sf"/>
</dbReference>
<dbReference type="PROSITE" id="PS50206">
    <property type="entry name" value="RHODANESE_3"/>
    <property type="match status" value="1"/>
</dbReference>
<dbReference type="Pfam" id="PF00581">
    <property type="entry name" value="Rhodanese"/>
    <property type="match status" value="1"/>
</dbReference>
<comment type="similarity">
    <text evidence="1">Belongs to the sulfur carrier protein TusA family.</text>
</comment>
<protein>
    <submittedName>
        <fullName evidence="2">Sulfurtransferase TusA</fullName>
    </submittedName>
</protein>
<dbReference type="SMART" id="SM00450">
    <property type="entry name" value="RHOD"/>
    <property type="match status" value="1"/>
</dbReference>
<dbReference type="InterPro" id="IPR036868">
    <property type="entry name" value="TusA-like_sf"/>
</dbReference>
<sequence>MSTPSAVQADLALDCKGLACPMPIVKTKKAMDQLNPGQVIEVQATDKGSLADIRGWAKNTGHQYLGTIHEGEVLKHYLRKANPNEVKEETKFPHTLTNEELQIKLESNEKPLVLDVREPAEYAFHRIPGAVSIPLGQLENRLIELKPEQEIHVVCQTGTRSDLACRLLADNGFKNVKNILPGMSGWTGPTEKNQ</sequence>
<dbReference type="Gene3D" id="3.30.110.40">
    <property type="entry name" value="TusA-like domain"/>
    <property type="match status" value="1"/>
</dbReference>
<dbReference type="PATRIC" id="fig|162209.4.peg.3607"/>
<dbReference type="PANTHER" id="PTHR33279">
    <property type="entry name" value="SULFUR CARRIER PROTEIN YEDF-RELATED"/>
    <property type="match status" value="1"/>
</dbReference>